<sequence length="277" mass="30104">MSKHLFDELVADAPASTVDVPAIIRRERRRRTGLRLGGVAAVIVAVAAAGTLLIPEPPRVPLAMPPTPEVSASTVPDGFRLVADGQESAEATARRLRSALGEAVRDVAPDAHWLRLEGTDAGPAPDGQPPNFAFRGSGVPTQQVFWGAQGIEAGGRTGELSVEILSFEPCTDLTDAECRKQQKFKDNYRLMRERAVTCEPNEWQRSCTQGDRRIAYTTYHPNQRMLTHYVVIELADGRVLQMQTFNLFAGSPAQKETPLTPGQLDGIATTLAARILP</sequence>
<dbReference type="EMBL" id="JBHSBL010000010">
    <property type="protein sequence ID" value="MFC4065360.1"/>
    <property type="molecule type" value="Genomic_DNA"/>
</dbReference>
<keyword evidence="1" id="KW-1133">Transmembrane helix</keyword>
<gene>
    <name evidence="2" type="ORF">ACFO0C_10490</name>
</gene>
<organism evidence="2 3">
    <name type="scientific">Actinoplanes subglobosus</name>
    <dbReference type="NCBI Taxonomy" id="1547892"/>
    <lineage>
        <taxon>Bacteria</taxon>
        <taxon>Bacillati</taxon>
        <taxon>Actinomycetota</taxon>
        <taxon>Actinomycetes</taxon>
        <taxon>Micromonosporales</taxon>
        <taxon>Micromonosporaceae</taxon>
        <taxon>Actinoplanes</taxon>
    </lineage>
</organism>
<comment type="caution">
    <text evidence="2">The sequence shown here is derived from an EMBL/GenBank/DDBJ whole genome shotgun (WGS) entry which is preliminary data.</text>
</comment>
<feature type="transmembrane region" description="Helical" evidence="1">
    <location>
        <begin position="34"/>
        <end position="54"/>
    </location>
</feature>
<dbReference type="RefSeq" id="WP_378066389.1">
    <property type="nucleotide sequence ID" value="NZ_JBHSBL010000010.1"/>
</dbReference>
<accession>A0ABV8IN86</accession>
<keyword evidence="1" id="KW-0812">Transmembrane</keyword>
<dbReference type="Proteomes" id="UP001595867">
    <property type="component" value="Unassembled WGS sequence"/>
</dbReference>
<protein>
    <submittedName>
        <fullName evidence="2">Uncharacterized protein</fullName>
    </submittedName>
</protein>
<keyword evidence="3" id="KW-1185">Reference proteome</keyword>
<keyword evidence="1" id="KW-0472">Membrane</keyword>
<evidence type="ECO:0000313" key="3">
    <source>
        <dbReference type="Proteomes" id="UP001595867"/>
    </source>
</evidence>
<reference evidence="3" key="1">
    <citation type="journal article" date="2019" name="Int. J. Syst. Evol. Microbiol.">
        <title>The Global Catalogue of Microorganisms (GCM) 10K type strain sequencing project: providing services to taxonomists for standard genome sequencing and annotation.</title>
        <authorList>
            <consortium name="The Broad Institute Genomics Platform"/>
            <consortium name="The Broad Institute Genome Sequencing Center for Infectious Disease"/>
            <person name="Wu L."/>
            <person name="Ma J."/>
        </authorList>
    </citation>
    <scope>NUCLEOTIDE SEQUENCE [LARGE SCALE GENOMIC DNA]</scope>
    <source>
        <strain evidence="3">TBRC 5832</strain>
    </source>
</reference>
<evidence type="ECO:0000313" key="2">
    <source>
        <dbReference type="EMBL" id="MFC4065360.1"/>
    </source>
</evidence>
<evidence type="ECO:0000256" key="1">
    <source>
        <dbReference type="SAM" id="Phobius"/>
    </source>
</evidence>
<name>A0ABV8IN86_9ACTN</name>
<proteinExistence type="predicted"/>